<keyword evidence="1" id="KW-0472">Membrane</keyword>
<evidence type="ECO:0000313" key="2">
    <source>
        <dbReference type="EMBL" id="SNR59548.1"/>
    </source>
</evidence>
<dbReference type="AlphaFoldDB" id="A0A238XLT5"/>
<dbReference type="RefSeq" id="WP_089293138.1">
    <property type="nucleotide sequence ID" value="NZ_BOMU01000093.1"/>
</dbReference>
<feature type="transmembrane region" description="Helical" evidence="1">
    <location>
        <begin position="37"/>
        <end position="59"/>
    </location>
</feature>
<feature type="transmembrane region" description="Helical" evidence="1">
    <location>
        <begin position="108"/>
        <end position="126"/>
    </location>
</feature>
<dbReference type="EMBL" id="FZNR01000003">
    <property type="protein sequence ID" value="SNR59548.1"/>
    <property type="molecule type" value="Genomic_DNA"/>
</dbReference>
<feature type="transmembrane region" description="Helical" evidence="1">
    <location>
        <begin position="7"/>
        <end position="25"/>
    </location>
</feature>
<feature type="transmembrane region" description="Helical" evidence="1">
    <location>
        <begin position="66"/>
        <end position="83"/>
    </location>
</feature>
<evidence type="ECO:0000313" key="3">
    <source>
        <dbReference type="Proteomes" id="UP000198415"/>
    </source>
</evidence>
<sequence length="313" mass="32656">MRHLRSILYTLVLAPALWVLAAVGFTHDLTSRGRDFFAAESLSGLLLLIFAGILFAIMVFSPISPAGPTIAGAAYLGVTYWAWNAPQSYADVWPPNVVKDNFDLSRPGYGLAALLAVPLLCTALSARRWARYEPPVLPIIGEIGRFRGSAKVAGVTMAAAETTVLPAARGFQRPADPTVAIPSAAAADKTQVLRTPPAAAIPTQPAAAKADPEPKTVAIPAQPAKADAEDKTVAIPAQPAAAKADAEPKTVAIVATRPDAEDKTVAIPAQRADDTTHVIKSSDEEATEVLSGATLVTPPGDHTDVLEIPAKKG</sequence>
<proteinExistence type="predicted"/>
<name>A0A238XLT5_9ACTN</name>
<evidence type="ECO:0000256" key="1">
    <source>
        <dbReference type="SAM" id="Phobius"/>
    </source>
</evidence>
<reference evidence="2 3" key="1">
    <citation type="submission" date="2017-06" db="EMBL/GenBank/DDBJ databases">
        <authorList>
            <person name="Kim H.J."/>
            <person name="Triplett B.A."/>
        </authorList>
    </citation>
    <scope>NUCLEOTIDE SEQUENCE [LARGE SCALE GENOMIC DNA]</scope>
    <source>
        <strain evidence="2 3">DSM 43151</strain>
    </source>
</reference>
<keyword evidence="1" id="KW-0812">Transmembrane</keyword>
<organism evidence="2 3">
    <name type="scientific">Actinoplanes regularis</name>
    <dbReference type="NCBI Taxonomy" id="52697"/>
    <lineage>
        <taxon>Bacteria</taxon>
        <taxon>Bacillati</taxon>
        <taxon>Actinomycetota</taxon>
        <taxon>Actinomycetes</taxon>
        <taxon>Micromonosporales</taxon>
        <taxon>Micromonosporaceae</taxon>
        <taxon>Actinoplanes</taxon>
    </lineage>
</organism>
<keyword evidence="1" id="KW-1133">Transmembrane helix</keyword>
<dbReference type="OrthoDB" id="3292970at2"/>
<keyword evidence="3" id="KW-1185">Reference proteome</keyword>
<dbReference type="Proteomes" id="UP000198415">
    <property type="component" value="Unassembled WGS sequence"/>
</dbReference>
<gene>
    <name evidence="2" type="ORF">SAMN06264365_103545</name>
</gene>
<accession>A0A238XLT5</accession>
<protein>
    <submittedName>
        <fullName evidence="2">Uncharacterized protein</fullName>
    </submittedName>
</protein>